<reference evidence="2 3" key="1">
    <citation type="submission" date="2019-04" db="EMBL/GenBank/DDBJ databases">
        <title>Genome sequence of strain 7209-2.</title>
        <authorList>
            <person name="Gao J."/>
            <person name="Sun J."/>
        </authorList>
    </citation>
    <scope>NUCLEOTIDE SEQUENCE [LARGE SCALE GENOMIC DNA]</scope>
    <source>
        <strain evidence="2 3">7209-2</strain>
    </source>
</reference>
<name>A0ABY2QUE6_9HYPH</name>
<evidence type="ECO:0000256" key="1">
    <source>
        <dbReference type="SAM" id="Phobius"/>
    </source>
</evidence>
<comment type="caution">
    <text evidence="2">The sequence shown here is derived from an EMBL/GenBank/DDBJ whole genome shotgun (WGS) entry which is preliminary data.</text>
</comment>
<evidence type="ECO:0000313" key="2">
    <source>
        <dbReference type="EMBL" id="THV14216.1"/>
    </source>
</evidence>
<keyword evidence="1" id="KW-0812">Transmembrane</keyword>
<sequence>MTDFGHNGGVTSARLIGAVAGSAISLVYLLPKHRREAAVRFLTGLACGLIFGGPTGVWGAGQLGIEARLSPAEIMLAGATLASFTAWWGLGVLVRLTGRAGDKVGGSPPSP</sequence>
<protein>
    <submittedName>
        <fullName evidence="2">Uncharacterized protein</fullName>
    </submittedName>
</protein>
<keyword evidence="1" id="KW-0472">Membrane</keyword>
<feature type="transmembrane region" description="Helical" evidence="1">
    <location>
        <begin position="37"/>
        <end position="54"/>
    </location>
</feature>
<dbReference type="RefSeq" id="WP_136558894.1">
    <property type="nucleotide sequence ID" value="NZ_STGT01000003.1"/>
</dbReference>
<dbReference type="InterPro" id="IPR046089">
    <property type="entry name" value="DUF6107"/>
</dbReference>
<feature type="transmembrane region" description="Helical" evidence="1">
    <location>
        <begin position="74"/>
        <end position="94"/>
    </location>
</feature>
<dbReference type="Proteomes" id="UP000309667">
    <property type="component" value="Unassembled WGS sequence"/>
</dbReference>
<accession>A0ABY2QUE6</accession>
<dbReference type="Pfam" id="PF19602">
    <property type="entry name" value="DUF6107"/>
    <property type="match status" value="1"/>
</dbReference>
<feature type="transmembrane region" description="Helical" evidence="1">
    <location>
        <begin position="12"/>
        <end position="30"/>
    </location>
</feature>
<proteinExistence type="predicted"/>
<keyword evidence="3" id="KW-1185">Reference proteome</keyword>
<evidence type="ECO:0000313" key="3">
    <source>
        <dbReference type="Proteomes" id="UP000309667"/>
    </source>
</evidence>
<gene>
    <name evidence="2" type="ORF">E9677_15165</name>
</gene>
<dbReference type="EMBL" id="STGT01000003">
    <property type="protein sequence ID" value="THV14216.1"/>
    <property type="molecule type" value="Genomic_DNA"/>
</dbReference>
<organism evidence="2 3">
    <name type="scientific">Rhizobium rhizophilum</name>
    <dbReference type="NCBI Taxonomy" id="1850373"/>
    <lineage>
        <taxon>Bacteria</taxon>
        <taxon>Pseudomonadati</taxon>
        <taxon>Pseudomonadota</taxon>
        <taxon>Alphaproteobacteria</taxon>
        <taxon>Hyphomicrobiales</taxon>
        <taxon>Rhizobiaceae</taxon>
        <taxon>Rhizobium/Agrobacterium group</taxon>
        <taxon>Rhizobium</taxon>
    </lineage>
</organism>
<keyword evidence="1" id="KW-1133">Transmembrane helix</keyword>